<reference evidence="1" key="1">
    <citation type="submission" date="2018-05" db="EMBL/GenBank/DDBJ databases">
        <authorList>
            <person name="Lanie J.A."/>
            <person name="Ng W.-L."/>
            <person name="Kazmierczak K.M."/>
            <person name="Andrzejewski T.M."/>
            <person name="Davidsen T.M."/>
            <person name="Wayne K.J."/>
            <person name="Tettelin H."/>
            <person name="Glass J.I."/>
            <person name="Rusch D."/>
            <person name="Podicherti R."/>
            <person name="Tsui H.-C.T."/>
            <person name="Winkler M.E."/>
        </authorList>
    </citation>
    <scope>NUCLEOTIDE SEQUENCE</scope>
</reference>
<dbReference type="InterPro" id="IPR029068">
    <property type="entry name" value="Glyas_Bleomycin-R_OHBP_Dase"/>
</dbReference>
<evidence type="ECO:0000313" key="1">
    <source>
        <dbReference type="EMBL" id="SVB71326.1"/>
    </source>
</evidence>
<organism evidence="1">
    <name type="scientific">marine metagenome</name>
    <dbReference type="NCBI Taxonomy" id="408172"/>
    <lineage>
        <taxon>unclassified sequences</taxon>
        <taxon>metagenomes</taxon>
        <taxon>ecological metagenomes</taxon>
    </lineage>
</organism>
<name>A0A382G7T2_9ZZZZ</name>
<sequence>MLAGIIIWTNNLIKMTEFYTNILDIQPNNRLDNHVSFHFGKLKFIIGTHEKINGKSKD</sequence>
<accession>A0A382G7T2</accession>
<proteinExistence type="predicted"/>
<protein>
    <recommendedName>
        <fullName evidence="2">Glyoxalase/fosfomycin resistance/dioxygenase domain-containing protein</fullName>
    </recommendedName>
</protein>
<dbReference type="EMBL" id="UINC01054060">
    <property type="protein sequence ID" value="SVB71326.1"/>
    <property type="molecule type" value="Genomic_DNA"/>
</dbReference>
<feature type="non-terminal residue" evidence="1">
    <location>
        <position position="1"/>
    </location>
</feature>
<gene>
    <name evidence="1" type="ORF">METZ01_LOCUS224180</name>
</gene>
<feature type="non-terminal residue" evidence="1">
    <location>
        <position position="58"/>
    </location>
</feature>
<evidence type="ECO:0008006" key="2">
    <source>
        <dbReference type="Google" id="ProtNLM"/>
    </source>
</evidence>
<dbReference type="SUPFAM" id="SSF54593">
    <property type="entry name" value="Glyoxalase/Bleomycin resistance protein/Dihydroxybiphenyl dioxygenase"/>
    <property type="match status" value="1"/>
</dbReference>
<dbReference type="AlphaFoldDB" id="A0A382G7T2"/>